<dbReference type="GeneID" id="63751621"/>
<gene>
    <name evidence="3" type="ORF">ASPWEDRAFT_42439</name>
</gene>
<feature type="region of interest" description="Disordered" evidence="1">
    <location>
        <begin position="453"/>
        <end position="493"/>
    </location>
</feature>
<dbReference type="AlphaFoldDB" id="A0A1L9RHM2"/>
<feature type="region of interest" description="Disordered" evidence="1">
    <location>
        <begin position="178"/>
        <end position="401"/>
    </location>
</feature>
<keyword evidence="4" id="KW-1185">Reference proteome</keyword>
<dbReference type="PANTHER" id="PTHR39611:SF2">
    <property type="entry name" value="HYDROXYPROLINE-RICH GLYCOPROTEIN DZ-HRGP"/>
    <property type="match status" value="1"/>
</dbReference>
<dbReference type="EMBL" id="KV878213">
    <property type="protein sequence ID" value="OJJ34436.1"/>
    <property type="molecule type" value="Genomic_DNA"/>
</dbReference>
<feature type="compositionally biased region" description="Basic residues" evidence="1">
    <location>
        <begin position="208"/>
        <end position="218"/>
    </location>
</feature>
<evidence type="ECO:0000313" key="3">
    <source>
        <dbReference type="EMBL" id="OJJ34436.1"/>
    </source>
</evidence>
<dbReference type="Pfam" id="PF24355">
    <property type="entry name" value="DUF7514"/>
    <property type="match status" value="1"/>
</dbReference>
<accession>A0A1L9RHM2</accession>
<dbReference type="PANTHER" id="PTHR39611">
    <property type="entry name" value="HYDROXYPROLINE-RICH GLYCOPROTEIN DZ-HRGP-RELATED"/>
    <property type="match status" value="1"/>
</dbReference>
<feature type="compositionally biased region" description="Polar residues" evidence="1">
    <location>
        <begin position="464"/>
        <end position="480"/>
    </location>
</feature>
<dbReference type="RefSeq" id="XP_040688112.1">
    <property type="nucleotide sequence ID" value="XM_040835773.1"/>
</dbReference>
<feature type="compositionally biased region" description="Polar residues" evidence="1">
    <location>
        <begin position="301"/>
        <end position="318"/>
    </location>
</feature>
<feature type="compositionally biased region" description="Basic and acidic residues" evidence="1">
    <location>
        <begin position="340"/>
        <end position="357"/>
    </location>
</feature>
<dbReference type="Proteomes" id="UP000184383">
    <property type="component" value="Unassembled WGS sequence"/>
</dbReference>
<name>A0A1L9RHM2_ASPWE</name>
<feature type="compositionally biased region" description="Low complexity" evidence="1">
    <location>
        <begin position="276"/>
        <end position="287"/>
    </location>
</feature>
<dbReference type="OrthoDB" id="5420895at2759"/>
<protein>
    <recommendedName>
        <fullName evidence="2">DUF7514 domain-containing protein</fullName>
    </recommendedName>
</protein>
<evidence type="ECO:0000256" key="1">
    <source>
        <dbReference type="SAM" id="MobiDB-lite"/>
    </source>
</evidence>
<organism evidence="3 4">
    <name type="scientific">Aspergillus wentii DTO 134E9</name>
    <dbReference type="NCBI Taxonomy" id="1073089"/>
    <lineage>
        <taxon>Eukaryota</taxon>
        <taxon>Fungi</taxon>
        <taxon>Dikarya</taxon>
        <taxon>Ascomycota</taxon>
        <taxon>Pezizomycotina</taxon>
        <taxon>Eurotiomycetes</taxon>
        <taxon>Eurotiomycetidae</taxon>
        <taxon>Eurotiales</taxon>
        <taxon>Aspergillaceae</taxon>
        <taxon>Aspergillus</taxon>
        <taxon>Aspergillus subgen. Cremei</taxon>
    </lineage>
</organism>
<sequence>MSNYSANYWGRLINPDKSPAPLLEQLCLEIARLMISFDGCGTIDLTPERLATFYKKVGGNYDTLFLETKPGALSFIYQSLGCFHSLQPSTNAFEPPSIPALLPSGFVRWQTIQLLMDPDEHCQYLQNAVELWNIESPIGGYFPKMIPRDAFPSEPDPEMVEWHEGVSRRLEYDYWKRNTPRSSPPNPRPFPSQFSPTDPPTEEEPPRSRPRPVPRHRHAEPTDMPRPRFQRQKSAEYPATRRPQSAFFPQPDELKTAFASPRAPSPPTSPPERRPASPGRARASSFAHTSPGGSSGHYGSDASSEESASTGHGSSPTQKRYGRRRNLTPPRKSHARRHSHEAYARKAERGMSPEPYRRHGPRDSYSSSSGGRWYESDGGRRSQPSRGYNDEVPPGPSGMRFREYVFDPTAVPPSPDTPVYPQVHARYINPVNGTYMGHARPLDPLVAEDARRASYSGMAGSSRKAGSSTERARQPSMTGGSSRGHRYVHPASVSGKRCVPVTVADMEYPSSGRRSAMYDR</sequence>
<proteinExistence type="predicted"/>
<dbReference type="InterPro" id="IPR055936">
    <property type="entry name" value="DUF7514"/>
</dbReference>
<feature type="compositionally biased region" description="Basic residues" evidence="1">
    <location>
        <begin position="320"/>
        <end position="339"/>
    </location>
</feature>
<reference evidence="4" key="1">
    <citation type="journal article" date="2017" name="Genome Biol.">
        <title>Comparative genomics reveals high biological diversity and specific adaptations in the industrially and medically important fungal genus Aspergillus.</title>
        <authorList>
            <person name="de Vries R.P."/>
            <person name="Riley R."/>
            <person name="Wiebenga A."/>
            <person name="Aguilar-Osorio G."/>
            <person name="Amillis S."/>
            <person name="Uchima C.A."/>
            <person name="Anderluh G."/>
            <person name="Asadollahi M."/>
            <person name="Askin M."/>
            <person name="Barry K."/>
            <person name="Battaglia E."/>
            <person name="Bayram O."/>
            <person name="Benocci T."/>
            <person name="Braus-Stromeyer S.A."/>
            <person name="Caldana C."/>
            <person name="Canovas D."/>
            <person name="Cerqueira G.C."/>
            <person name="Chen F."/>
            <person name="Chen W."/>
            <person name="Choi C."/>
            <person name="Clum A."/>
            <person name="Dos Santos R.A."/>
            <person name="Damasio A.R."/>
            <person name="Diallinas G."/>
            <person name="Emri T."/>
            <person name="Fekete E."/>
            <person name="Flipphi M."/>
            <person name="Freyberg S."/>
            <person name="Gallo A."/>
            <person name="Gournas C."/>
            <person name="Habgood R."/>
            <person name="Hainaut M."/>
            <person name="Harispe M.L."/>
            <person name="Henrissat B."/>
            <person name="Hilden K.S."/>
            <person name="Hope R."/>
            <person name="Hossain A."/>
            <person name="Karabika E."/>
            <person name="Karaffa L."/>
            <person name="Karanyi Z."/>
            <person name="Krasevec N."/>
            <person name="Kuo A."/>
            <person name="Kusch H."/>
            <person name="LaButti K."/>
            <person name="Lagendijk E.L."/>
            <person name="Lapidus A."/>
            <person name="Levasseur A."/>
            <person name="Lindquist E."/>
            <person name="Lipzen A."/>
            <person name="Logrieco A.F."/>
            <person name="MacCabe A."/>
            <person name="Maekelae M.R."/>
            <person name="Malavazi I."/>
            <person name="Melin P."/>
            <person name="Meyer V."/>
            <person name="Mielnichuk N."/>
            <person name="Miskei M."/>
            <person name="Molnar A.P."/>
            <person name="Mule G."/>
            <person name="Ngan C.Y."/>
            <person name="Orejas M."/>
            <person name="Orosz E."/>
            <person name="Ouedraogo J.P."/>
            <person name="Overkamp K.M."/>
            <person name="Park H.-S."/>
            <person name="Perrone G."/>
            <person name="Piumi F."/>
            <person name="Punt P.J."/>
            <person name="Ram A.F."/>
            <person name="Ramon A."/>
            <person name="Rauscher S."/>
            <person name="Record E."/>
            <person name="Riano-Pachon D.M."/>
            <person name="Robert V."/>
            <person name="Roehrig J."/>
            <person name="Ruller R."/>
            <person name="Salamov A."/>
            <person name="Salih N.S."/>
            <person name="Samson R.A."/>
            <person name="Sandor E."/>
            <person name="Sanguinetti M."/>
            <person name="Schuetze T."/>
            <person name="Sepcic K."/>
            <person name="Shelest E."/>
            <person name="Sherlock G."/>
            <person name="Sophianopoulou V."/>
            <person name="Squina F.M."/>
            <person name="Sun H."/>
            <person name="Susca A."/>
            <person name="Todd R.B."/>
            <person name="Tsang A."/>
            <person name="Unkles S.E."/>
            <person name="van de Wiele N."/>
            <person name="van Rossen-Uffink D."/>
            <person name="Oliveira J.V."/>
            <person name="Vesth T.C."/>
            <person name="Visser J."/>
            <person name="Yu J.-H."/>
            <person name="Zhou M."/>
            <person name="Andersen M.R."/>
            <person name="Archer D.B."/>
            <person name="Baker S.E."/>
            <person name="Benoit I."/>
            <person name="Brakhage A.A."/>
            <person name="Braus G.H."/>
            <person name="Fischer R."/>
            <person name="Frisvad J.C."/>
            <person name="Goldman G.H."/>
            <person name="Houbraken J."/>
            <person name="Oakley B."/>
            <person name="Pocsi I."/>
            <person name="Scazzocchio C."/>
            <person name="Seiboth B."/>
            <person name="vanKuyk P.A."/>
            <person name="Wortman J."/>
            <person name="Dyer P.S."/>
            <person name="Grigoriev I.V."/>
        </authorList>
    </citation>
    <scope>NUCLEOTIDE SEQUENCE [LARGE SCALE GENOMIC DNA]</scope>
    <source>
        <strain evidence="4">DTO 134E9</strain>
    </source>
</reference>
<evidence type="ECO:0000313" key="4">
    <source>
        <dbReference type="Proteomes" id="UP000184383"/>
    </source>
</evidence>
<dbReference type="VEuPathDB" id="FungiDB:ASPWEDRAFT_42439"/>
<feature type="domain" description="DUF7514" evidence="2">
    <location>
        <begin position="10"/>
        <end position="166"/>
    </location>
</feature>
<evidence type="ECO:0000259" key="2">
    <source>
        <dbReference type="Pfam" id="PF24355"/>
    </source>
</evidence>